<dbReference type="Proteomes" id="UP000030143">
    <property type="component" value="Unassembled WGS sequence"/>
</dbReference>
<comment type="caution">
    <text evidence="2">The sequence shown here is derived from an EMBL/GenBank/DDBJ whole genome shotgun (WGS) entry which is preliminary data.</text>
</comment>
<keyword evidence="1" id="KW-0812">Transmembrane</keyword>
<evidence type="ECO:0000313" key="3">
    <source>
        <dbReference type="Proteomes" id="UP000030143"/>
    </source>
</evidence>
<name>A0A0A2JG43_PENEN</name>
<evidence type="ECO:0000256" key="1">
    <source>
        <dbReference type="SAM" id="Phobius"/>
    </source>
</evidence>
<dbReference type="RefSeq" id="XP_016596298.1">
    <property type="nucleotide sequence ID" value="XM_016739554.1"/>
</dbReference>
<sequence>MAPRYGALGATFQLSRLFQACSLIAIIGMVGKFISVIINNNATPPDILIGTISVTCIAAIYCIITAILYTDDILPFLPCAVLDMLLLIALIVVAVIVGKPLSYLKCTTLAELGDKDATSYAFVSRLSSYIASVSGKIDYVSWIGASKAICIETKAIWGLSIGLCILFFFSVICNVCLWLQKKKALAVKSLE</sequence>
<keyword evidence="1" id="KW-1133">Transmembrane helix</keyword>
<keyword evidence="1" id="KW-0472">Membrane</keyword>
<dbReference type="AlphaFoldDB" id="A0A0A2JG43"/>
<keyword evidence="3" id="KW-1185">Reference proteome</keyword>
<dbReference type="EMBL" id="JQFZ01000245">
    <property type="protein sequence ID" value="KGO53751.1"/>
    <property type="molecule type" value="Genomic_DNA"/>
</dbReference>
<dbReference type="OrthoDB" id="5366688at2759"/>
<organism evidence="2 3">
    <name type="scientific">Penicillium expansum</name>
    <name type="common">Blue mold rot fungus</name>
    <dbReference type="NCBI Taxonomy" id="27334"/>
    <lineage>
        <taxon>Eukaryota</taxon>
        <taxon>Fungi</taxon>
        <taxon>Dikarya</taxon>
        <taxon>Ascomycota</taxon>
        <taxon>Pezizomycotina</taxon>
        <taxon>Eurotiomycetes</taxon>
        <taxon>Eurotiomycetidae</taxon>
        <taxon>Eurotiales</taxon>
        <taxon>Aspergillaceae</taxon>
        <taxon>Penicillium</taxon>
    </lineage>
</organism>
<dbReference type="VEuPathDB" id="FungiDB:PEXP_040910"/>
<evidence type="ECO:0000313" key="2">
    <source>
        <dbReference type="EMBL" id="KGO53751.1"/>
    </source>
</evidence>
<feature type="transmembrane region" description="Helical" evidence="1">
    <location>
        <begin position="47"/>
        <end position="69"/>
    </location>
</feature>
<dbReference type="GeneID" id="27674973"/>
<feature type="transmembrane region" description="Helical" evidence="1">
    <location>
        <begin position="155"/>
        <end position="179"/>
    </location>
</feature>
<dbReference type="PhylomeDB" id="A0A0A2JG43"/>
<protein>
    <recommendedName>
        <fullName evidence="4">MARVEL domain-containing protein</fullName>
    </recommendedName>
</protein>
<accession>A0A0A2JG43</accession>
<evidence type="ECO:0008006" key="4">
    <source>
        <dbReference type="Google" id="ProtNLM"/>
    </source>
</evidence>
<feature type="transmembrane region" description="Helical" evidence="1">
    <location>
        <begin position="76"/>
        <end position="97"/>
    </location>
</feature>
<proteinExistence type="predicted"/>
<feature type="transmembrane region" description="Helical" evidence="1">
    <location>
        <begin position="20"/>
        <end position="41"/>
    </location>
</feature>
<gene>
    <name evidence="2" type="ORF">PEX2_022790</name>
</gene>
<dbReference type="HOGENOM" id="CLU_099558_0_0_1"/>
<reference evidence="2 3" key="1">
    <citation type="journal article" date="2015" name="Mol. Plant Microbe Interact.">
        <title>Genome, transcriptome, and functional analyses of Penicillium expansum provide new insights into secondary metabolism and pathogenicity.</title>
        <authorList>
            <person name="Ballester A.R."/>
            <person name="Marcet-Houben M."/>
            <person name="Levin E."/>
            <person name="Sela N."/>
            <person name="Selma-Lazaro C."/>
            <person name="Carmona L."/>
            <person name="Wisniewski M."/>
            <person name="Droby S."/>
            <person name="Gonzalez-Candelas L."/>
            <person name="Gabaldon T."/>
        </authorList>
    </citation>
    <scope>NUCLEOTIDE SEQUENCE [LARGE SCALE GENOMIC DNA]</scope>
    <source>
        <strain evidence="2 3">MD-8</strain>
    </source>
</reference>